<reference evidence="2" key="3">
    <citation type="submission" date="2025-09" db="UniProtKB">
        <authorList>
            <consortium name="Ensembl"/>
        </authorList>
    </citation>
    <scope>IDENTIFICATION</scope>
</reference>
<dbReference type="GO" id="GO:0004843">
    <property type="term" value="F:cysteine-type deubiquitinase activity"/>
    <property type="evidence" value="ECO:0007669"/>
    <property type="project" value="InterPro"/>
</dbReference>
<dbReference type="PANTHER" id="PTHR24006:SF899">
    <property type="entry name" value="UBIQUITIN CARBOXYL-TERMINAL HYDROLASE"/>
    <property type="match status" value="1"/>
</dbReference>
<proteinExistence type="predicted"/>
<dbReference type="Ensembl" id="ENSPFOT00000022122.1">
    <property type="protein sequence ID" value="ENSPFOP00000023439.1"/>
    <property type="gene ID" value="ENSPFOG00000023252.1"/>
</dbReference>
<dbReference type="InterPro" id="IPR028889">
    <property type="entry name" value="USP"/>
</dbReference>
<organism evidence="2 3">
    <name type="scientific">Poecilia formosa</name>
    <name type="common">Amazon molly</name>
    <name type="synonym">Limia formosa</name>
    <dbReference type="NCBI Taxonomy" id="48698"/>
    <lineage>
        <taxon>Eukaryota</taxon>
        <taxon>Metazoa</taxon>
        <taxon>Chordata</taxon>
        <taxon>Craniata</taxon>
        <taxon>Vertebrata</taxon>
        <taxon>Euteleostomi</taxon>
        <taxon>Actinopterygii</taxon>
        <taxon>Neopterygii</taxon>
        <taxon>Teleostei</taxon>
        <taxon>Neoteleostei</taxon>
        <taxon>Acanthomorphata</taxon>
        <taxon>Ovalentaria</taxon>
        <taxon>Atherinomorphae</taxon>
        <taxon>Cyprinodontiformes</taxon>
        <taxon>Poeciliidae</taxon>
        <taxon>Poeciliinae</taxon>
        <taxon>Poecilia</taxon>
    </lineage>
</organism>
<dbReference type="PROSITE" id="PS00972">
    <property type="entry name" value="USP_1"/>
    <property type="match status" value="1"/>
</dbReference>
<protein>
    <recommendedName>
        <fullName evidence="1">USP domain-containing protein</fullName>
    </recommendedName>
</protein>
<feature type="domain" description="USP" evidence="1">
    <location>
        <begin position="6"/>
        <end position="298"/>
    </location>
</feature>
<dbReference type="PROSITE" id="PS50235">
    <property type="entry name" value="USP_3"/>
    <property type="match status" value="1"/>
</dbReference>
<evidence type="ECO:0000313" key="2">
    <source>
        <dbReference type="Ensembl" id="ENSPFOP00000023439.1"/>
    </source>
</evidence>
<dbReference type="InterPro" id="IPR001394">
    <property type="entry name" value="Peptidase_C19_UCH"/>
</dbReference>
<evidence type="ECO:0000259" key="1">
    <source>
        <dbReference type="PROSITE" id="PS50235"/>
    </source>
</evidence>
<dbReference type="EMBL" id="AYCK01004423">
    <property type="status" value="NOT_ANNOTATED_CDS"/>
    <property type="molecule type" value="Genomic_DNA"/>
</dbReference>
<dbReference type="AlphaFoldDB" id="A0A096LW98"/>
<dbReference type="InterPro" id="IPR038765">
    <property type="entry name" value="Papain-like_cys_pep_sf"/>
</dbReference>
<reference evidence="2" key="2">
    <citation type="submission" date="2025-08" db="UniProtKB">
        <authorList>
            <consortium name="Ensembl"/>
        </authorList>
    </citation>
    <scope>IDENTIFICATION</scope>
</reference>
<dbReference type="Gene3D" id="3.90.70.10">
    <property type="entry name" value="Cysteine proteinases"/>
    <property type="match status" value="1"/>
</dbReference>
<dbReference type="InterPro" id="IPR050164">
    <property type="entry name" value="Peptidase_C19"/>
</dbReference>
<dbReference type="SUPFAM" id="SSF54001">
    <property type="entry name" value="Cysteine proteinases"/>
    <property type="match status" value="1"/>
</dbReference>
<sequence length="301" mass="35069">PETKYHGLYNHGATCYLNSVLQVLFMTEEFREAVIRLTNPSKEHIDHHLRQLFEELSHRTADPYDILRALEVNNVREQQDAAEYFERILRKTSGNAAKIFHGRLSHRTECLNCQTVTDSEGPFWHLPLELEDSPGENYSVENGINMFFTPTIFNGDNQVYCEICDVKVDATRKYVITQHPDVLLLMLKRFDFSYQFMSYIKIHCKADVPHTIRIPEVDQNQTYELYAVVEHFGDLRGGHYHAKIKSKDEGGKWFVFDDSSVTFYHLPGIATPLPKKNLKNSISFIRSHSAYLLFYRRKGEN</sequence>
<reference evidence="3" key="1">
    <citation type="submission" date="2013-10" db="EMBL/GenBank/DDBJ databases">
        <authorList>
            <person name="Schartl M."/>
            <person name="Warren W."/>
        </authorList>
    </citation>
    <scope>NUCLEOTIDE SEQUENCE [LARGE SCALE GENOMIC DNA]</scope>
    <source>
        <strain evidence="3">female</strain>
    </source>
</reference>
<dbReference type="GeneTree" id="ENSGT00940000167245"/>
<dbReference type="GO" id="GO:0016579">
    <property type="term" value="P:protein deubiquitination"/>
    <property type="evidence" value="ECO:0007669"/>
    <property type="project" value="InterPro"/>
</dbReference>
<evidence type="ECO:0000313" key="3">
    <source>
        <dbReference type="Proteomes" id="UP000028760"/>
    </source>
</evidence>
<dbReference type="GO" id="GO:0005829">
    <property type="term" value="C:cytosol"/>
    <property type="evidence" value="ECO:0007669"/>
    <property type="project" value="TreeGrafter"/>
</dbReference>
<dbReference type="PANTHER" id="PTHR24006">
    <property type="entry name" value="UBIQUITIN CARBOXYL-TERMINAL HYDROLASE"/>
    <property type="match status" value="1"/>
</dbReference>
<name>A0A096LW98_POEFO</name>
<dbReference type="Pfam" id="PF00443">
    <property type="entry name" value="UCH"/>
    <property type="match status" value="1"/>
</dbReference>
<dbReference type="Proteomes" id="UP000028760">
    <property type="component" value="Unassembled WGS sequence"/>
</dbReference>
<keyword evidence="3" id="KW-1185">Reference proteome</keyword>
<accession>A0A096LW98</accession>
<dbReference type="PROSITE" id="PS00973">
    <property type="entry name" value="USP_2"/>
    <property type="match status" value="1"/>
</dbReference>
<dbReference type="GO" id="GO:0005634">
    <property type="term" value="C:nucleus"/>
    <property type="evidence" value="ECO:0007669"/>
    <property type="project" value="TreeGrafter"/>
</dbReference>
<dbReference type="InterPro" id="IPR018200">
    <property type="entry name" value="USP_CS"/>
</dbReference>